<sequence>MTYNQQDIELMISNLPKHRALSDLDESFTPQRRHLKAGGQHLPIPTRPRKIINSMIEYFQDNPVELENNWSDSNIPYFLWDVQKFSEDRDVKRLIQIPNVKNLIKIQNRIT</sequence>
<evidence type="ECO:0000313" key="2">
    <source>
        <dbReference type="Proteomes" id="UP000014065"/>
    </source>
</evidence>
<reference evidence="1 2" key="1">
    <citation type="journal article" date="2012" name="J. Bacteriol.">
        <title>Genome Sequence of "Candidatus Nitrosoarchaeum limnia" BG20, a Low-Salinity Ammonia-Oxidizing Archaeon from the San Francisco Bay Estuary.</title>
        <authorList>
            <person name="Mosier A.C."/>
            <person name="Allen E.E."/>
            <person name="Kim M."/>
            <person name="Ferriera S."/>
            <person name="Francis C.A."/>
        </authorList>
    </citation>
    <scope>NUCLEOTIDE SEQUENCE [LARGE SCALE GENOMIC DNA]</scope>
    <source>
        <strain evidence="1 2">BG20</strain>
    </source>
</reference>
<dbReference type="Proteomes" id="UP000014065">
    <property type="component" value="Unassembled WGS sequence"/>
</dbReference>
<gene>
    <name evidence="1" type="ORF">BG20_I1811</name>
</gene>
<dbReference type="EMBL" id="AHJG01000109">
    <property type="protein sequence ID" value="EPA06075.1"/>
    <property type="molecule type" value="Genomic_DNA"/>
</dbReference>
<dbReference type="RefSeq" id="WP_010190952.1">
    <property type="nucleotide sequence ID" value="NZ_AHJG01000109.1"/>
</dbReference>
<name>S2E4F6_9ARCH</name>
<accession>S2E4F6</accession>
<evidence type="ECO:0000313" key="1">
    <source>
        <dbReference type="EMBL" id="EPA06075.1"/>
    </source>
</evidence>
<keyword evidence="2" id="KW-1185">Reference proteome</keyword>
<organism evidence="1 2">
    <name type="scientific">Candidatus Nitrosarchaeum limnium BG20</name>
    <dbReference type="NCBI Taxonomy" id="859192"/>
    <lineage>
        <taxon>Archaea</taxon>
        <taxon>Nitrososphaerota</taxon>
        <taxon>Nitrososphaeria</taxon>
        <taxon>Nitrosopumilales</taxon>
        <taxon>Nitrosopumilaceae</taxon>
        <taxon>Nitrosarchaeum</taxon>
    </lineage>
</organism>
<proteinExistence type="predicted"/>
<dbReference type="AlphaFoldDB" id="S2E4F6"/>
<protein>
    <submittedName>
        <fullName evidence="1">Uncharacterized protein</fullName>
    </submittedName>
</protein>
<comment type="caution">
    <text evidence="1">The sequence shown here is derived from an EMBL/GenBank/DDBJ whole genome shotgun (WGS) entry which is preliminary data.</text>
</comment>